<dbReference type="EMBL" id="QXGC01000029">
    <property type="protein sequence ID" value="KAE9253993.1"/>
    <property type="molecule type" value="Genomic_DNA"/>
</dbReference>
<evidence type="ECO:0000313" key="5">
    <source>
        <dbReference type="Proteomes" id="UP000476176"/>
    </source>
</evidence>
<name>A0A6G0M1U9_9STRA</name>
<proteinExistence type="predicted"/>
<dbReference type="PROSITE" id="PS50222">
    <property type="entry name" value="EF_HAND_2"/>
    <property type="match status" value="1"/>
</dbReference>
<evidence type="ECO:0000259" key="2">
    <source>
        <dbReference type="PROSITE" id="PS50222"/>
    </source>
</evidence>
<sequence>MGSLDDNYALLSDVSARNRALQARLRGSLPLLWTDNALVMTSAAPRRRRGGLHPFEPSGADGEADQMFSALEGQASLQVSRRYKRRVEWEVTRRIARVDRELQQYPPAQRFWNQKRREETPPRPSLYRQRAERVETGGRVDVFGLKNSNVKTTRVARVRRDSSDKAAANLRKSKLSASPMSLVKPRVLTESSSNEKKRVKHVATSPLAIERDHAEDKENVTSNAVTPVTFETSGITMKEQLRGDFGSNESVDSKRLDGFYTGEVEEVKEEGKHEDELKTYVVSSEPAEAQNDTFLQGRNSTAEDFVIKPRKDALASVYQSSDADVASVIDDTSPRRTKPHVEDRPSSSIGRQVLSDFRTMPSVASFGARPILPADGFGKTANTRLNADVLRRLFSDLDTDKDGHVNRIETCMALHRLQISVSTAKIISFFRHIHSSTEGNAVRSRNTQHLPMHEVINYKEFVAFVTAAFDKQQQRKSRRSGSQMRRDKAIPFSVPSTSLPIYSHRTSPPKPKSAVRAYAPATREHEIRAYEMNDADPEQDVASLEERVIKEIPDLLISRMMAGTTNKAANEAATSIVRRSLESLVGKESVDDQTVKEITQELLRERLRNVEGFNQNDDGDVTGLKRAAAYYNQQMVHSDIESSSVADGSGSEDLTNWVDILTEEQVSGLVQQIWKDKQASVHHAAVGAVEEENIENPSTDIPDDQTVKWIDEATDTSELNISGVAILEKTVQASDDNYQGESTTSSETANMVVPVENRGEDAVSSTATISRPYLPQIQFARALVEPNNDSQELFSSVTSIQLLQQLRQQSRMHQNMPPDDGVVKFSHEPNGPNRGGETNAIRMDFLMEDNLFSSEDDCESASSQSDIIDQSHQHNHERNVSPLPTTETALLTEKFLDVDESVSKVSSHEQVLRGSISASSSGLSSASESYYLHGMHQEIDHLHLSTRTPRRHHRRRRKALSVSGSSVPDSLCSAELSEGELSREEALELSDGEIFGECKRNYIKCKNATRGAMKSPDGEDNLHSSIESGELPFTSVTSSVESGEIEDGTVPG</sequence>
<evidence type="ECO:0000313" key="4">
    <source>
        <dbReference type="EMBL" id="KAE9253993.1"/>
    </source>
</evidence>
<dbReference type="InterPro" id="IPR002048">
    <property type="entry name" value="EF_hand_dom"/>
</dbReference>
<feature type="compositionally biased region" description="Basic residues" evidence="1">
    <location>
        <begin position="948"/>
        <end position="959"/>
    </location>
</feature>
<feature type="domain" description="EF-hand" evidence="2">
    <location>
        <begin position="385"/>
        <end position="420"/>
    </location>
</feature>
<feature type="region of interest" description="Disordered" evidence="1">
    <location>
        <begin position="946"/>
        <end position="971"/>
    </location>
</feature>
<feature type="compositionally biased region" description="Acidic residues" evidence="1">
    <location>
        <begin position="1043"/>
        <end position="1052"/>
    </location>
</feature>
<dbReference type="Proteomes" id="UP000476176">
    <property type="component" value="Unassembled WGS sequence"/>
</dbReference>
<feature type="region of interest" description="Disordered" evidence="1">
    <location>
        <begin position="1010"/>
        <end position="1052"/>
    </location>
</feature>
<evidence type="ECO:0000313" key="6">
    <source>
        <dbReference type="Proteomes" id="UP000488956"/>
    </source>
</evidence>
<reference evidence="5 6" key="1">
    <citation type="submission" date="2018-09" db="EMBL/GenBank/DDBJ databases">
        <title>Genomic investigation of the strawberry pathogen Phytophthora fragariae indicates pathogenicity is determined by transcriptional variation in three key races.</title>
        <authorList>
            <person name="Adams T.M."/>
            <person name="Armitage A.D."/>
            <person name="Sobczyk M.K."/>
            <person name="Bates H.J."/>
            <person name="Dunwell J.M."/>
            <person name="Nellist C.F."/>
            <person name="Harrison R.J."/>
        </authorList>
    </citation>
    <scope>NUCLEOTIDE SEQUENCE [LARGE SCALE GENOMIC DNA]</scope>
    <source>
        <strain evidence="4 5">BC-23</strain>
        <strain evidence="3 6">ONT-3</strain>
    </source>
</reference>
<evidence type="ECO:0000313" key="3">
    <source>
        <dbReference type="EMBL" id="KAE9137833.1"/>
    </source>
</evidence>
<gene>
    <name evidence="4" type="ORF">PF004_g1225</name>
    <name evidence="3" type="ORF">PF010_g1157</name>
</gene>
<comment type="caution">
    <text evidence="3">The sequence shown here is derived from an EMBL/GenBank/DDBJ whole genome shotgun (WGS) entry which is preliminary data.</text>
</comment>
<accession>A0A6G0M1U9</accession>
<evidence type="ECO:0000256" key="1">
    <source>
        <dbReference type="SAM" id="MobiDB-lite"/>
    </source>
</evidence>
<dbReference type="Gene3D" id="1.10.238.10">
    <property type="entry name" value="EF-hand"/>
    <property type="match status" value="1"/>
</dbReference>
<protein>
    <recommendedName>
        <fullName evidence="2">EF-hand domain-containing protein</fullName>
    </recommendedName>
</protein>
<dbReference type="EMBL" id="QXFX01000028">
    <property type="protein sequence ID" value="KAE9137833.1"/>
    <property type="molecule type" value="Genomic_DNA"/>
</dbReference>
<dbReference type="SUPFAM" id="SSF47473">
    <property type="entry name" value="EF-hand"/>
    <property type="match status" value="1"/>
</dbReference>
<dbReference type="InterPro" id="IPR011992">
    <property type="entry name" value="EF-hand-dom_pair"/>
</dbReference>
<dbReference type="GO" id="GO:0005509">
    <property type="term" value="F:calcium ion binding"/>
    <property type="evidence" value="ECO:0007669"/>
    <property type="project" value="InterPro"/>
</dbReference>
<dbReference type="Proteomes" id="UP000488956">
    <property type="component" value="Unassembled WGS sequence"/>
</dbReference>
<organism evidence="3 6">
    <name type="scientific">Phytophthora fragariae</name>
    <dbReference type="NCBI Taxonomy" id="53985"/>
    <lineage>
        <taxon>Eukaryota</taxon>
        <taxon>Sar</taxon>
        <taxon>Stramenopiles</taxon>
        <taxon>Oomycota</taxon>
        <taxon>Peronosporomycetes</taxon>
        <taxon>Peronosporales</taxon>
        <taxon>Peronosporaceae</taxon>
        <taxon>Phytophthora</taxon>
    </lineage>
</organism>
<dbReference type="AlphaFoldDB" id="A0A6G0M1U9"/>